<protein>
    <submittedName>
        <fullName evidence="3">PD40 domain-containing protein</fullName>
    </submittedName>
</protein>
<name>A0A7W2AJP4_9BACL</name>
<dbReference type="AlphaFoldDB" id="A0A7W2AJP4"/>
<dbReference type="InterPro" id="IPR032485">
    <property type="entry name" value="LRP1-like_beta_prop"/>
</dbReference>
<feature type="chain" id="PRO_5031126714" evidence="1">
    <location>
        <begin position="24"/>
        <end position="319"/>
    </location>
</feature>
<keyword evidence="4" id="KW-1185">Reference proteome</keyword>
<feature type="signal peptide" evidence="1">
    <location>
        <begin position="1"/>
        <end position="23"/>
    </location>
</feature>
<dbReference type="Pfam" id="PF16472">
    <property type="entry name" value="DUF5050"/>
    <property type="match status" value="1"/>
</dbReference>
<dbReference type="RefSeq" id="WP_160173934.1">
    <property type="nucleotide sequence ID" value="NZ_JACEIP010000027.1"/>
</dbReference>
<dbReference type="OrthoDB" id="108903at2"/>
<proteinExistence type="predicted"/>
<evidence type="ECO:0000256" key="1">
    <source>
        <dbReference type="SAM" id="SignalP"/>
    </source>
</evidence>
<gene>
    <name evidence="3" type="ORF">H1164_14420</name>
</gene>
<reference evidence="3 4" key="1">
    <citation type="submission" date="2020-07" db="EMBL/GenBank/DDBJ databases">
        <authorList>
            <person name="Feng H."/>
        </authorList>
    </citation>
    <scope>NUCLEOTIDE SEQUENCE [LARGE SCALE GENOMIC DNA]</scope>
    <source>
        <strain evidence="4">s-11</strain>
    </source>
</reference>
<evidence type="ECO:0000313" key="3">
    <source>
        <dbReference type="EMBL" id="MBA4544078.1"/>
    </source>
</evidence>
<dbReference type="Proteomes" id="UP000530514">
    <property type="component" value="Unassembled WGS sequence"/>
</dbReference>
<accession>A0A7W2AJP4</accession>
<dbReference type="InterPro" id="IPR011042">
    <property type="entry name" value="6-blade_b-propeller_TolB-like"/>
</dbReference>
<organism evidence="3 4">
    <name type="scientific">Thermoactinomyces daqus</name>
    <dbReference type="NCBI Taxonomy" id="1329516"/>
    <lineage>
        <taxon>Bacteria</taxon>
        <taxon>Bacillati</taxon>
        <taxon>Bacillota</taxon>
        <taxon>Bacilli</taxon>
        <taxon>Bacillales</taxon>
        <taxon>Thermoactinomycetaceae</taxon>
        <taxon>Thermoactinomyces</taxon>
    </lineage>
</organism>
<evidence type="ECO:0000259" key="2">
    <source>
        <dbReference type="Pfam" id="PF16472"/>
    </source>
</evidence>
<dbReference type="PANTHER" id="PTHR36842:SF1">
    <property type="entry name" value="PROTEIN TOLB"/>
    <property type="match status" value="1"/>
</dbReference>
<dbReference type="EMBL" id="JACEIP010000027">
    <property type="protein sequence ID" value="MBA4544078.1"/>
    <property type="molecule type" value="Genomic_DNA"/>
</dbReference>
<dbReference type="Gene3D" id="2.120.10.30">
    <property type="entry name" value="TolB, C-terminal domain"/>
    <property type="match status" value="2"/>
</dbReference>
<feature type="domain" description="Prolow-density lipoprotein receptor-related protein 1-like beta-propeller" evidence="2">
    <location>
        <begin position="39"/>
        <end position="282"/>
    </location>
</feature>
<evidence type="ECO:0000313" key="4">
    <source>
        <dbReference type="Proteomes" id="UP000530514"/>
    </source>
</evidence>
<dbReference type="PANTHER" id="PTHR36842">
    <property type="entry name" value="PROTEIN TOLB HOMOLOG"/>
    <property type="match status" value="1"/>
</dbReference>
<sequence>MKKTTAAVGALVLSISLTIPAYAKDDVKPVLFNGGPLYNQAIYKFNPDTLEVSKITSGNSVDVSPNGEKLAFIKNDSLYISDLDGKNQVRLTNSHFPDFDASPRWSPDGNKIVFSRGNGNLYVIDVKSKEVRQITHAEKGVYYSQPDFSPDGSKIICHASDATGFSHIYEMNADGSDLKKLTGKTGESSEYDAHFSPDGSKILFGRSKNGNADIYVMDADGSHMKNLTADTTKAVGSAIWSDDGSKILYSLNHSGIKGNNESSDDNSTFYEMNANGTDKQIIKLNVPNAMPTAWKALNLGEAQSKIGSTLNKIKSFLFD</sequence>
<dbReference type="GO" id="GO:0006508">
    <property type="term" value="P:proteolysis"/>
    <property type="evidence" value="ECO:0007669"/>
    <property type="project" value="InterPro"/>
</dbReference>
<dbReference type="SUPFAM" id="SSF82171">
    <property type="entry name" value="DPP6 N-terminal domain-like"/>
    <property type="match status" value="1"/>
</dbReference>
<comment type="caution">
    <text evidence="3">The sequence shown here is derived from an EMBL/GenBank/DDBJ whole genome shotgun (WGS) entry which is preliminary data.</text>
</comment>
<keyword evidence="1" id="KW-0732">Signal</keyword>